<dbReference type="AlphaFoldDB" id="A0A4Y2NMR4"/>
<dbReference type="Proteomes" id="UP000499080">
    <property type="component" value="Unassembled WGS sequence"/>
</dbReference>
<dbReference type="EMBL" id="BGPR01009554">
    <property type="protein sequence ID" value="GBN40788.1"/>
    <property type="molecule type" value="Genomic_DNA"/>
</dbReference>
<evidence type="ECO:0000256" key="1">
    <source>
        <dbReference type="SAM" id="Phobius"/>
    </source>
</evidence>
<protein>
    <recommendedName>
        <fullName evidence="4">Tc1-like transposase DDE domain-containing protein</fullName>
    </recommendedName>
</protein>
<dbReference type="InterPro" id="IPR036397">
    <property type="entry name" value="RNaseH_sf"/>
</dbReference>
<dbReference type="Gene3D" id="3.30.420.10">
    <property type="entry name" value="Ribonuclease H-like superfamily/Ribonuclease H"/>
    <property type="match status" value="1"/>
</dbReference>
<evidence type="ECO:0000313" key="2">
    <source>
        <dbReference type="EMBL" id="GBN40788.1"/>
    </source>
</evidence>
<reference evidence="2 3" key="1">
    <citation type="journal article" date="2019" name="Sci. Rep.">
        <title>Orb-weaving spider Araneus ventricosus genome elucidates the spidroin gene catalogue.</title>
        <authorList>
            <person name="Kono N."/>
            <person name="Nakamura H."/>
            <person name="Ohtoshi R."/>
            <person name="Moran D.A.P."/>
            <person name="Shinohara A."/>
            <person name="Yoshida Y."/>
            <person name="Fujiwara M."/>
            <person name="Mori M."/>
            <person name="Tomita M."/>
            <person name="Arakawa K."/>
        </authorList>
    </citation>
    <scope>NUCLEOTIDE SEQUENCE [LARGE SCALE GENOMIC DNA]</scope>
</reference>
<name>A0A4Y2NMR4_ARAVE</name>
<keyword evidence="1" id="KW-0472">Membrane</keyword>
<evidence type="ECO:0008006" key="4">
    <source>
        <dbReference type="Google" id="ProtNLM"/>
    </source>
</evidence>
<accession>A0A4Y2NMR4</accession>
<sequence length="333" mass="37549">MGQREESNCSLTSVKDVATAWQETSSSDLGTCSARGISRTLNMPVSTVRKILRNILECHPFKITQVQELVPADLPKREAFHPAISCSNGSGQCMDLTHFVDRRSPFPSPKFCQYSKLQNIIYIYPFQMQPLPLHSQKVTVWCGFTAAFIIGPFFSEEIGPPGPITCIVNALRYESPLRKQLIPALQLRGCVDSTILMQDGVPSHIAAPVKQLLNIHFGNGRIISRHFPTAWPPRSPDLNPCDFWKWGYLKDVVCGGPIANLAELKNRITQHIHNITTETLQSVGPFKYYVSIFLMLTKVAQAIFPYLLIYCFPLLLLLHRFLLGRNLDKLLLR</sequence>
<keyword evidence="1" id="KW-0812">Transmembrane</keyword>
<keyword evidence="1" id="KW-1133">Transmembrane helix</keyword>
<comment type="caution">
    <text evidence="2">The sequence shown here is derived from an EMBL/GenBank/DDBJ whole genome shotgun (WGS) entry which is preliminary data.</text>
</comment>
<dbReference type="OrthoDB" id="6436543at2759"/>
<gene>
    <name evidence="2" type="ORF">AVEN_30923_1</name>
</gene>
<feature type="transmembrane region" description="Helical" evidence="1">
    <location>
        <begin position="303"/>
        <end position="323"/>
    </location>
</feature>
<dbReference type="GO" id="GO:0003676">
    <property type="term" value="F:nucleic acid binding"/>
    <property type="evidence" value="ECO:0007669"/>
    <property type="project" value="InterPro"/>
</dbReference>
<proteinExistence type="predicted"/>
<dbReference type="PANTHER" id="PTHR47326">
    <property type="entry name" value="TRANSPOSABLE ELEMENT TC3 TRANSPOSASE-LIKE PROTEIN"/>
    <property type="match status" value="1"/>
</dbReference>
<evidence type="ECO:0000313" key="3">
    <source>
        <dbReference type="Proteomes" id="UP000499080"/>
    </source>
</evidence>
<dbReference type="PANTHER" id="PTHR47326:SF1">
    <property type="entry name" value="HTH PSQ-TYPE DOMAIN-CONTAINING PROTEIN"/>
    <property type="match status" value="1"/>
</dbReference>
<keyword evidence="3" id="KW-1185">Reference proteome</keyword>
<organism evidence="2 3">
    <name type="scientific">Araneus ventricosus</name>
    <name type="common">Orbweaver spider</name>
    <name type="synonym">Epeira ventricosa</name>
    <dbReference type="NCBI Taxonomy" id="182803"/>
    <lineage>
        <taxon>Eukaryota</taxon>
        <taxon>Metazoa</taxon>
        <taxon>Ecdysozoa</taxon>
        <taxon>Arthropoda</taxon>
        <taxon>Chelicerata</taxon>
        <taxon>Arachnida</taxon>
        <taxon>Araneae</taxon>
        <taxon>Araneomorphae</taxon>
        <taxon>Entelegynae</taxon>
        <taxon>Araneoidea</taxon>
        <taxon>Araneidae</taxon>
        <taxon>Araneus</taxon>
    </lineage>
</organism>